<dbReference type="PANTHER" id="PTHR31385">
    <property type="entry name" value="PUTATIVE (DUF220)-RELATED"/>
    <property type="match status" value="1"/>
</dbReference>
<dbReference type="AlphaFoldDB" id="A0A178WI13"/>
<gene>
    <name evidence="2" type="ordered locus">AXX17_At1g24830</name>
</gene>
<name>A0A178WI13_ARATH</name>
<organism evidence="2 3">
    <name type="scientific">Arabidopsis thaliana</name>
    <name type="common">Mouse-ear cress</name>
    <dbReference type="NCBI Taxonomy" id="3702"/>
    <lineage>
        <taxon>Eukaryota</taxon>
        <taxon>Viridiplantae</taxon>
        <taxon>Streptophyta</taxon>
        <taxon>Embryophyta</taxon>
        <taxon>Tracheophyta</taxon>
        <taxon>Spermatophyta</taxon>
        <taxon>Magnoliopsida</taxon>
        <taxon>eudicotyledons</taxon>
        <taxon>Gunneridae</taxon>
        <taxon>Pentapetalae</taxon>
        <taxon>rosids</taxon>
        <taxon>malvids</taxon>
        <taxon>Brassicales</taxon>
        <taxon>Brassicaceae</taxon>
        <taxon>Camelineae</taxon>
        <taxon>Arabidopsis</taxon>
    </lineage>
</organism>
<dbReference type="EMBL" id="LUHQ01000001">
    <property type="protein sequence ID" value="OAP17113.1"/>
    <property type="molecule type" value="Genomic_DNA"/>
</dbReference>
<reference evidence="3" key="1">
    <citation type="journal article" date="2016" name="Proc. Natl. Acad. Sci. U.S.A.">
        <title>Chromosome-level assembly of Arabidopsis thaliana Ler reveals the extent of translocation and inversion polymorphisms.</title>
        <authorList>
            <person name="Zapata L."/>
            <person name="Ding J."/>
            <person name="Willing E.M."/>
            <person name="Hartwig B."/>
            <person name="Bezdan D."/>
            <person name="Jiao W.B."/>
            <person name="Patel V."/>
            <person name="Velikkakam James G."/>
            <person name="Koornneef M."/>
            <person name="Ossowski S."/>
            <person name="Schneeberger K."/>
        </authorList>
    </citation>
    <scope>NUCLEOTIDE SEQUENCE [LARGE SCALE GENOMIC DNA]</scope>
    <source>
        <strain evidence="3">cv. Landsberg erecta</strain>
    </source>
</reference>
<sequence>MMNLTESMEPGHPRSKALYVVDPKYYDLREVKRQVELWIVAKNKHPWYDATAKVKVKTKKGLCHMKIEFTLGWPPQAVYEMLTNPRNLPFFREDETGQLLENKSTKVLKKDGPRQITDVEKALRWKLLWWSGIIPIHLIIDENHQNLSAKYKKEKMKFMKVFEGSWKVEPLYVDQERFCKSRSVNSQEEYKKCSGGRGRIASMVTMELIFQPSTLLNLPPVSWIIRGITIKITKMLLEDLRKYVIMIHKSDVTT</sequence>
<evidence type="ECO:0000259" key="1">
    <source>
        <dbReference type="Pfam" id="PF02713"/>
    </source>
</evidence>
<accession>A0A178WI13</accession>
<protein>
    <recommendedName>
        <fullName evidence="1">DUF220 domain-containing protein</fullName>
    </recommendedName>
</protein>
<dbReference type="Proteomes" id="UP000078284">
    <property type="component" value="Chromosome 1"/>
</dbReference>
<dbReference type="PANTHER" id="PTHR31385:SF2">
    <property type="entry name" value="DUF220 DOMAIN-CONTAINING PROTEIN-RELATED"/>
    <property type="match status" value="1"/>
</dbReference>
<dbReference type="InterPro" id="IPR003863">
    <property type="entry name" value="DUF220"/>
</dbReference>
<proteinExistence type="predicted"/>
<comment type="caution">
    <text evidence="2">The sequence shown here is derived from an EMBL/GenBank/DDBJ whole genome shotgun (WGS) entry which is preliminary data.</text>
</comment>
<feature type="domain" description="DUF220" evidence="1">
    <location>
        <begin position="131"/>
        <end position="202"/>
    </location>
</feature>
<evidence type="ECO:0000313" key="3">
    <source>
        <dbReference type="Proteomes" id="UP000078284"/>
    </source>
</evidence>
<dbReference type="Pfam" id="PF02713">
    <property type="entry name" value="DUF220"/>
    <property type="match status" value="1"/>
</dbReference>
<dbReference type="ExpressionAtlas" id="A0A178WI13">
    <property type="expression patterns" value="baseline"/>
</dbReference>
<evidence type="ECO:0000313" key="2">
    <source>
        <dbReference type="EMBL" id="OAP17113.1"/>
    </source>
</evidence>